<organism evidence="1 2">
    <name type="scientific">Phaseolus coccineus</name>
    <name type="common">Scarlet runner bean</name>
    <name type="synonym">Phaseolus multiflorus</name>
    <dbReference type="NCBI Taxonomy" id="3886"/>
    <lineage>
        <taxon>Eukaryota</taxon>
        <taxon>Viridiplantae</taxon>
        <taxon>Streptophyta</taxon>
        <taxon>Embryophyta</taxon>
        <taxon>Tracheophyta</taxon>
        <taxon>Spermatophyta</taxon>
        <taxon>Magnoliopsida</taxon>
        <taxon>eudicotyledons</taxon>
        <taxon>Gunneridae</taxon>
        <taxon>Pentapetalae</taxon>
        <taxon>rosids</taxon>
        <taxon>fabids</taxon>
        <taxon>Fabales</taxon>
        <taxon>Fabaceae</taxon>
        <taxon>Papilionoideae</taxon>
        <taxon>50 kb inversion clade</taxon>
        <taxon>NPAAA clade</taxon>
        <taxon>indigoferoid/millettioid clade</taxon>
        <taxon>Phaseoleae</taxon>
        <taxon>Phaseolus</taxon>
    </lineage>
</organism>
<comment type="caution">
    <text evidence="1">The sequence shown here is derived from an EMBL/GenBank/DDBJ whole genome shotgun (WGS) entry which is preliminary data.</text>
</comment>
<protein>
    <submittedName>
        <fullName evidence="1">Uncharacterized protein</fullName>
    </submittedName>
</protein>
<proteinExistence type="predicted"/>
<reference evidence="1 2" key="1">
    <citation type="submission" date="2024-01" db="EMBL/GenBank/DDBJ databases">
        <title>The genomes of 5 underutilized Papilionoideae crops provide insights into root nodulation and disease resistanc.</title>
        <authorList>
            <person name="Jiang F."/>
        </authorList>
    </citation>
    <scope>NUCLEOTIDE SEQUENCE [LARGE SCALE GENOMIC DNA]</scope>
    <source>
        <strain evidence="1">JINMINGXINNONG_FW02</strain>
        <tissue evidence="1">Leaves</tissue>
    </source>
</reference>
<name>A0AAN9M8Q4_PHACN</name>
<evidence type="ECO:0000313" key="2">
    <source>
        <dbReference type="Proteomes" id="UP001374584"/>
    </source>
</evidence>
<dbReference type="AlphaFoldDB" id="A0AAN9M8Q4"/>
<evidence type="ECO:0000313" key="1">
    <source>
        <dbReference type="EMBL" id="KAK7347392.1"/>
    </source>
</evidence>
<dbReference type="Proteomes" id="UP001374584">
    <property type="component" value="Unassembled WGS sequence"/>
</dbReference>
<sequence length="66" mass="7754">MGKLNSSMIKETDQMKTKRIYSTEMDLSAVHSAKGFSNEKLDDIEEFVDKHRDSQFDEYVYIQKSE</sequence>
<accession>A0AAN9M8Q4</accession>
<dbReference type="EMBL" id="JAYMYR010000008">
    <property type="protein sequence ID" value="KAK7347392.1"/>
    <property type="molecule type" value="Genomic_DNA"/>
</dbReference>
<gene>
    <name evidence="1" type="ORF">VNO80_21922</name>
</gene>
<keyword evidence="2" id="KW-1185">Reference proteome</keyword>